<protein>
    <recommendedName>
        <fullName evidence="4">SHSP domain-containing protein</fullName>
    </recommendedName>
</protein>
<sequence>MSNEEITNKQESVDTACSNTQCCELEKSHQSVPSITQRAQFHINENETGLALEVDLPGASKESVKITSENNQLSITAERNPSYPEDWQLLNDSARATHYRLKLNLSDKLNLAATKATFQNGVLLMEIPRREETLPREIDILN</sequence>
<proteinExistence type="inferred from homology"/>
<feature type="domain" description="SHSP" evidence="4">
    <location>
        <begin position="32"/>
        <end position="142"/>
    </location>
</feature>
<evidence type="ECO:0000256" key="3">
    <source>
        <dbReference type="RuleBase" id="RU003616"/>
    </source>
</evidence>
<dbReference type="Gene3D" id="2.60.40.790">
    <property type="match status" value="1"/>
</dbReference>
<organism evidence="5 6">
    <name type="scientific">Rubritalea halochordaticola</name>
    <dbReference type="NCBI Taxonomy" id="714537"/>
    <lineage>
        <taxon>Bacteria</taxon>
        <taxon>Pseudomonadati</taxon>
        <taxon>Verrucomicrobiota</taxon>
        <taxon>Verrucomicrobiia</taxon>
        <taxon>Verrucomicrobiales</taxon>
        <taxon>Rubritaleaceae</taxon>
        <taxon>Rubritalea</taxon>
    </lineage>
</organism>
<dbReference type="Proteomes" id="UP001424741">
    <property type="component" value="Unassembled WGS sequence"/>
</dbReference>
<accession>A0ABP9V086</accession>
<dbReference type="PROSITE" id="PS01031">
    <property type="entry name" value="SHSP"/>
    <property type="match status" value="1"/>
</dbReference>
<keyword evidence="6" id="KW-1185">Reference proteome</keyword>
<evidence type="ECO:0000256" key="1">
    <source>
        <dbReference type="ARBA" id="ARBA00023016"/>
    </source>
</evidence>
<dbReference type="Pfam" id="PF00011">
    <property type="entry name" value="HSP20"/>
    <property type="match status" value="1"/>
</dbReference>
<reference evidence="5 6" key="1">
    <citation type="submission" date="2024-02" db="EMBL/GenBank/DDBJ databases">
        <title>Rubritalea halochordaticola NBRC 107102.</title>
        <authorList>
            <person name="Ichikawa N."/>
            <person name="Katano-Makiyama Y."/>
            <person name="Hidaka K."/>
        </authorList>
    </citation>
    <scope>NUCLEOTIDE SEQUENCE [LARGE SCALE GENOMIC DNA]</scope>
    <source>
        <strain evidence="5 6">NBRC 107102</strain>
    </source>
</reference>
<evidence type="ECO:0000313" key="5">
    <source>
        <dbReference type="EMBL" id="GAA5495019.1"/>
    </source>
</evidence>
<dbReference type="InterPro" id="IPR002068">
    <property type="entry name" value="A-crystallin/Hsp20_dom"/>
</dbReference>
<dbReference type="InterPro" id="IPR008978">
    <property type="entry name" value="HSP20-like_chaperone"/>
</dbReference>
<dbReference type="InterPro" id="IPR044587">
    <property type="entry name" value="HSP21-like"/>
</dbReference>
<dbReference type="CDD" id="cd06464">
    <property type="entry name" value="ACD_sHsps-like"/>
    <property type="match status" value="1"/>
</dbReference>
<comment type="caution">
    <text evidence="5">The sequence shown here is derived from an EMBL/GenBank/DDBJ whole genome shotgun (WGS) entry which is preliminary data.</text>
</comment>
<keyword evidence="1" id="KW-0346">Stress response</keyword>
<dbReference type="RefSeq" id="WP_346187874.1">
    <property type="nucleotide sequence ID" value="NZ_BAABRL010000003.1"/>
</dbReference>
<dbReference type="EMBL" id="BAABRL010000003">
    <property type="protein sequence ID" value="GAA5495019.1"/>
    <property type="molecule type" value="Genomic_DNA"/>
</dbReference>
<gene>
    <name evidence="5" type="ORF">Rhal01_01189</name>
</gene>
<dbReference type="SUPFAM" id="SSF49764">
    <property type="entry name" value="HSP20-like chaperones"/>
    <property type="match status" value="1"/>
</dbReference>
<comment type="similarity">
    <text evidence="2 3">Belongs to the small heat shock protein (HSP20) family.</text>
</comment>
<dbReference type="PANTHER" id="PTHR46733">
    <property type="entry name" value="26.5 KDA HEAT SHOCK PROTEIN, MITOCHONDRIAL"/>
    <property type="match status" value="1"/>
</dbReference>
<evidence type="ECO:0000256" key="2">
    <source>
        <dbReference type="PROSITE-ProRule" id="PRU00285"/>
    </source>
</evidence>
<name>A0ABP9V086_9BACT</name>
<evidence type="ECO:0000313" key="6">
    <source>
        <dbReference type="Proteomes" id="UP001424741"/>
    </source>
</evidence>
<evidence type="ECO:0000259" key="4">
    <source>
        <dbReference type="PROSITE" id="PS01031"/>
    </source>
</evidence>
<dbReference type="PANTHER" id="PTHR46733:SF4">
    <property type="entry name" value="HEAT SHOCK PROTEIN 21, CHLOROPLASTIC"/>
    <property type="match status" value="1"/>
</dbReference>